<evidence type="ECO:0000313" key="1">
    <source>
        <dbReference type="EMBL" id="NKE69852.1"/>
    </source>
</evidence>
<proteinExistence type="predicted"/>
<sequence length="315" mass="36390">MGEKTGIEFADKTWNPWQGCNKVSPGCDNCYMYREKIRYGQEPDVVVRSKPPTFNAPLKWTEPEIVFTASWSDWFIREADDWRAEAWDIIRRTPHLFYLIFTKRPQNIPDRLPSDWGSGYPNVMLVVTTENQEEADRRIPKILRIPAAYRGISAEPLLGPIDLEPHLWPQCIATKEEHDRDHDHGLWCDERSLDWVVAGGESGPGARPCHPGWVRSLRDQCVAAGVPFFFKQWGEWIGGKFDCRKSKMVCQPTLDDINAERVGRIFWTNPGEPKVHLWDEADHYWTNASARVGKKDAGRLLDGREWSEFPEGVKR</sequence>
<comment type="caution">
    <text evidence="1">The sequence shown here is derived from an EMBL/GenBank/DDBJ whole genome shotgun (WGS) entry which is preliminary data.</text>
</comment>
<dbReference type="RefSeq" id="WP_168058135.1">
    <property type="nucleotide sequence ID" value="NZ_VTOW01000001.1"/>
</dbReference>
<dbReference type="Proteomes" id="UP000534783">
    <property type="component" value="Unassembled WGS sequence"/>
</dbReference>
<evidence type="ECO:0000313" key="2">
    <source>
        <dbReference type="Proteomes" id="UP000534783"/>
    </source>
</evidence>
<keyword evidence="2" id="KW-1185">Reference proteome</keyword>
<protein>
    <submittedName>
        <fullName evidence="1">Phage Gp37/Gp68 family protein</fullName>
    </submittedName>
</protein>
<gene>
    <name evidence="1" type="ORF">MNODULE_03705</name>
</gene>
<dbReference type="InterPro" id="IPR011101">
    <property type="entry name" value="DUF5131"/>
</dbReference>
<dbReference type="AlphaFoldDB" id="A0A7X6DMA5"/>
<accession>A0A7X6DMA5</accession>
<dbReference type="EMBL" id="VTOW01000001">
    <property type="protein sequence ID" value="NKE69852.1"/>
    <property type="molecule type" value="Genomic_DNA"/>
</dbReference>
<dbReference type="Pfam" id="PF07505">
    <property type="entry name" value="DUF5131"/>
    <property type="match status" value="1"/>
</dbReference>
<reference evidence="1 2" key="1">
    <citation type="journal article" date="2020" name="Nature">
        <title>Bacterial chemolithoautotrophy via manganese oxidation.</title>
        <authorList>
            <person name="Yu H."/>
            <person name="Leadbetter J.R."/>
        </authorList>
    </citation>
    <scope>NUCLEOTIDE SEQUENCE [LARGE SCALE GENOMIC DNA]</scope>
    <source>
        <strain evidence="1 2">Mn-1</strain>
    </source>
</reference>
<name>A0A7X6DMA5_9BACT</name>
<organism evidence="1 2">
    <name type="scientific">Candidatus Manganitrophus noduliformans</name>
    <dbReference type="NCBI Taxonomy" id="2606439"/>
    <lineage>
        <taxon>Bacteria</taxon>
        <taxon>Pseudomonadati</taxon>
        <taxon>Nitrospirota</taxon>
        <taxon>Nitrospiria</taxon>
        <taxon>Candidatus Troglogloeales</taxon>
        <taxon>Candidatus Manganitrophaceae</taxon>
        <taxon>Candidatus Manganitrophus</taxon>
    </lineage>
</organism>